<accession>A0A1G7I770</accession>
<name>A0A1G7I770_9FLAO</name>
<dbReference type="SUPFAM" id="SSF48208">
    <property type="entry name" value="Six-hairpin glycosidases"/>
    <property type="match status" value="1"/>
</dbReference>
<dbReference type="EMBL" id="FNAO01000011">
    <property type="protein sequence ID" value="SDF08515.1"/>
    <property type="molecule type" value="Genomic_DNA"/>
</dbReference>
<gene>
    <name evidence="3" type="ORF">SAMN05421636_11139</name>
</gene>
<dbReference type="Pfam" id="PF13439">
    <property type="entry name" value="Glyco_transf_4"/>
    <property type="match status" value="1"/>
</dbReference>
<dbReference type="Proteomes" id="UP000199109">
    <property type="component" value="Unassembled WGS sequence"/>
</dbReference>
<protein>
    <submittedName>
        <fullName evidence="3">Glycosyltransferase involved in cell wall bisynthesis</fullName>
    </submittedName>
</protein>
<reference evidence="3 4" key="1">
    <citation type="submission" date="2016-10" db="EMBL/GenBank/DDBJ databases">
        <authorList>
            <person name="de Groot N.N."/>
        </authorList>
    </citation>
    <scope>NUCLEOTIDE SEQUENCE [LARGE SCALE GENOMIC DNA]</scope>
    <source>
        <strain evidence="3 4">DSM 23421</strain>
    </source>
</reference>
<keyword evidence="3" id="KW-0808">Transferase</keyword>
<dbReference type="STRING" id="641691.SAMN05421636_11139"/>
<sequence>MKKTMESKITFENRVKKTKTGIRSLPDTNVNGQIDKLMSDKRHNPNLTEIICLTSYPPRECGIATYSKDLEKAIMDTFGDSFTFKVYPLESGTSNHTYPKNIEPPLNTDSALDFLKAAYAINANPKVGLVLVQHEFGLFKGNEHSFYEFLDYLDKPVVVTFHTVLPDPTPVMKNKVFTIASRSAGIIVMTRTSADILEKQYGISPDKISVIAHGTHLIEYEDKHILKTKYDLEGKTVLSTFGLLGPGKNLETSLSALPGIIERYPEVIFLIIGKTHPTIVKENGEVYREFLKQKIDELGLGDHVRFVNQFVPTDSLLEYLQLTDIYLFTSNDPNQAVSGTFAYALSCGCPIVSTPIPHALEVLQNHAGVLFDFEDSLQLQQSVLELLDDEKIRFKMSLNGMHTSSGSAWQNAAIAHVKVFQQALDVPINLSYKRPPIDLKHLKKMTDEVGIVQFSQLNSPDIESGYTLDDNARALIVMCQHFALTGKSSDLKYITTYLNFVERCFRSDGTFLNYVDKERQFTDQNNTVNLDDACGRAIWSLGYLLSISRLLPESYQHVTGKARFLFENALETFENVQSPRAIAFTIKGLYFYNKYENRECKNTNVEDLADRLIRFYDSESNKDWHWFEGYLTYGNSVLPQAMLMAYVMTLNPRYKKVAKDSFDFLLSKIFKDGSIRIISNQDWHTLGTENDFKFKGGEQPIDVTYTILALNLFHTIFPLEGYGLLMKNAFDWFLGRNPLGQMVYNPCTGGCYDGLELHNVNLNQGAESTISYLLARICLSNFKD</sequence>
<dbReference type="SUPFAM" id="SSF53756">
    <property type="entry name" value="UDP-Glycosyltransferase/glycogen phosphorylase"/>
    <property type="match status" value="1"/>
</dbReference>
<evidence type="ECO:0000259" key="2">
    <source>
        <dbReference type="Pfam" id="PF13439"/>
    </source>
</evidence>
<dbReference type="RefSeq" id="WP_217633355.1">
    <property type="nucleotide sequence ID" value="NZ_FNAO01000011.1"/>
</dbReference>
<dbReference type="InterPro" id="IPR001296">
    <property type="entry name" value="Glyco_trans_1"/>
</dbReference>
<evidence type="ECO:0000259" key="1">
    <source>
        <dbReference type="Pfam" id="PF00534"/>
    </source>
</evidence>
<organism evidence="3 4">
    <name type="scientific">Pricia antarctica</name>
    <dbReference type="NCBI Taxonomy" id="641691"/>
    <lineage>
        <taxon>Bacteria</taxon>
        <taxon>Pseudomonadati</taxon>
        <taxon>Bacteroidota</taxon>
        <taxon>Flavobacteriia</taxon>
        <taxon>Flavobacteriales</taxon>
        <taxon>Flavobacteriaceae</taxon>
        <taxon>Pricia</taxon>
    </lineage>
</organism>
<dbReference type="Gene3D" id="3.40.50.2000">
    <property type="entry name" value="Glycogen Phosphorylase B"/>
    <property type="match status" value="2"/>
</dbReference>
<dbReference type="InterPro" id="IPR008928">
    <property type="entry name" value="6-hairpin_glycosidase_sf"/>
</dbReference>
<evidence type="ECO:0000313" key="4">
    <source>
        <dbReference type="Proteomes" id="UP000199109"/>
    </source>
</evidence>
<dbReference type="GO" id="GO:0005975">
    <property type="term" value="P:carbohydrate metabolic process"/>
    <property type="evidence" value="ECO:0007669"/>
    <property type="project" value="InterPro"/>
</dbReference>
<dbReference type="InterPro" id="IPR028098">
    <property type="entry name" value="Glyco_trans_4-like_N"/>
</dbReference>
<dbReference type="PANTHER" id="PTHR12526:SF572">
    <property type="entry name" value="BLL5144 PROTEIN"/>
    <property type="match status" value="1"/>
</dbReference>
<dbReference type="PANTHER" id="PTHR12526">
    <property type="entry name" value="GLYCOSYLTRANSFERASE"/>
    <property type="match status" value="1"/>
</dbReference>
<proteinExistence type="predicted"/>
<keyword evidence="4" id="KW-1185">Reference proteome</keyword>
<dbReference type="AlphaFoldDB" id="A0A1G7I770"/>
<evidence type="ECO:0000313" key="3">
    <source>
        <dbReference type="EMBL" id="SDF08515.1"/>
    </source>
</evidence>
<feature type="domain" description="Glycosyl transferase family 1" evidence="1">
    <location>
        <begin position="233"/>
        <end position="400"/>
    </location>
</feature>
<dbReference type="GO" id="GO:0016757">
    <property type="term" value="F:glycosyltransferase activity"/>
    <property type="evidence" value="ECO:0007669"/>
    <property type="project" value="InterPro"/>
</dbReference>
<dbReference type="Pfam" id="PF00534">
    <property type="entry name" value="Glycos_transf_1"/>
    <property type="match status" value="1"/>
</dbReference>
<feature type="domain" description="Glycosyltransferase subfamily 4-like N-terminal" evidence="2">
    <location>
        <begin position="152"/>
        <end position="215"/>
    </location>
</feature>